<keyword evidence="1" id="KW-0732">Signal</keyword>
<protein>
    <submittedName>
        <fullName evidence="3">Uncharacterized protein</fullName>
    </submittedName>
</protein>
<dbReference type="EMBL" id="RHPO01000029">
    <property type="protein sequence ID" value="RRT89609.1"/>
    <property type="molecule type" value="Genomic_DNA"/>
</dbReference>
<dbReference type="InterPro" id="IPR013783">
    <property type="entry name" value="Ig-like_fold"/>
</dbReference>
<evidence type="ECO:0000313" key="3">
    <source>
        <dbReference type="EMBL" id="STD55821.1"/>
    </source>
</evidence>
<gene>
    <name evidence="2" type="ORF">EGI89_11820</name>
    <name evidence="3" type="ORF">NCTC13456_01801</name>
</gene>
<evidence type="ECO:0000313" key="2">
    <source>
        <dbReference type="EMBL" id="RRT89609.1"/>
    </source>
</evidence>
<name>A0A376G715_9FLAO</name>
<dbReference type="EMBL" id="UFXS01000001">
    <property type="protein sequence ID" value="STD55821.1"/>
    <property type="molecule type" value="Genomic_DNA"/>
</dbReference>
<reference evidence="2 5" key="2">
    <citation type="submission" date="2018-10" db="EMBL/GenBank/DDBJ databases">
        <title>Transmission dynamics of multidrug resistant bacteria on intensive care unit surfaces.</title>
        <authorList>
            <person name="D'Souza A.W."/>
            <person name="Potter R.F."/>
            <person name="Wallace M."/>
            <person name="Shupe A."/>
            <person name="Patel S."/>
            <person name="Sun S."/>
            <person name="Gul D."/>
            <person name="Kwon J.H."/>
            <person name="Andleeb S."/>
            <person name="Burnham C.-A.D."/>
            <person name="Dantas G."/>
        </authorList>
    </citation>
    <scope>NUCLEOTIDE SEQUENCE [LARGE SCALE GENOMIC DNA]</scope>
    <source>
        <strain evidence="2 5">WF_348</strain>
    </source>
</reference>
<feature type="chain" id="PRO_5044389353" evidence="1">
    <location>
        <begin position="21"/>
        <end position="127"/>
    </location>
</feature>
<dbReference type="RefSeq" id="WP_115000084.1">
    <property type="nucleotide sequence ID" value="NZ_JAIKTW010000064.1"/>
</dbReference>
<evidence type="ECO:0000313" key="5">
    <source>
        <dbReference type="Proteomes" id="UP000267844"/>
    </source>
</evidence>
<sequence length="127" mass="14855">MKKFLYLIPFFILNSCIDFADDDPYDLGRKIENNIKVLNTDMIYNADRTYNISTEVKNKNKDFSVKVKLTFEFKNPNPTINSETLTIDLKPNETKKSVFRSSKANTNTDQMTYINKVKINVIHFDRS</sequence>
<accession>A0A376G715</accession>
<dbReference type="InterPro" id="IPR032168">
    <property type="entry name" value="DUF5004"/>
</dbReference>
<dbReference type="AlphaFoldDB" id="A0A376G715"/>
<dbReference type="Proteomes" id="UP000254737">
    <property type="component" value="Unassembled WGS sequence"/>
</dbReference>
<feature type="signal peptide" evidence="1">
    <location>
        <begin position="1"/>
        <end position="20"/>
    </location>
</feature>
<evidence type="ECO:0000313" key="4">
    <source>
        <dbReference type="Proteomes" id="UP000254737"/>
    </source>
</evidence>
<reference evidence="3 4" key="1">
    <citation type="submission" date="2018-06" db="EMBL/GenBank/DDBJ databases">
        <authorList>
            <consortium name="Pathogen Informatics"/>
            <person name="Doyle S."/>
        </authorList>
    </citation>
    <scope>NUCLEOTIDE SEQUENCE [LARGE SCALE GENOMIC DNA]</scope>
    <source>
        <strain evidence="3 4">NCTC13456</strain>
    </source>
</reference>
<dbReference type="Pfam" id="PF16395">
    <property type="entry name" value="DUF5004"/>
    <property type="match status" value="1"/>
</dbReference>
<organism evidence="3 4">
    <name type="scientific">Empedobacter falsenii</name>
    <dbReference type="NCBI Taxonomy" id="343874"/>
    <lineage>
        <taxon>Bacteria</taxon>
        <taxon>Pseudomonadati</taxon>
        <taxon>Bacteroidota</taxon>
        <taxon>Flavobacteriia</taxon>
        <taxon>Flavobacteriales</taxon>
        <taxon>Weeksellaceae</taxon>
        <taxon>Empedobacter</taxon>
    </lineage>
</organism>
<evidence type="ECO:0000256" key="1">
    <source>
        <dbReference type="SAM" id="SignalP"/>
    </source>
</evidence>
<dbReference type="Gene3D" id="2.60.40.10">
    <property type="entry name" value="Immunoglobulins"/>
    <property type="match status" value="1"/>
</dbReference>
<dbReference type="Proteomes" id="UP000267844">
    <property type="component" value="Unassembled WGS sequence"/>
</dbReference>
<proteinExistence type="predicted"/>